<sequence length="76" mass="8759">MAKSVKRIALSDEKIFQLIELYRERGCLWNIKLQNTKIIIATCLMAVPEQSLYNNIFKALFLEYFLGMCALGGELE</sequence>
<comment type="caution">
    <text evidence="1">The sequence shown here is derived from an EMBL/GenBank/DDBJ whole genome shotgun (WGS) entry which is preliminary data.</text>
</comment>
<dbReference type="EMBL" id="JAPWTJ010000305">
    <property type="protein sequence ID" value="KAJ8979902.1"/>
    <property type="molecule type" value="Genomic_DNA"/>
</dbReference>
<evidence type="ECO:0000313" key="1">
    <source>
        <dbReference type="EMBL" id="KAJ8979902.1"/>
    </source>
</evidence>
<protein>
    <submittedName>
        <fullName evidence="1">Uncharacterized protein</fullName>
    </submittedName>
</protein>
<dbReference type="Proteomes" id="UP001162164">
    <property type="component" value="Unassembled WGS sequence"/>
</dbReference>
<proteinExistence type="predicted"/>
<organism evidence="1 2">
    <name type="scientific">Molorchus minor</name>
    <dbReference type="NCBI Taxonomy" id="1323400"/>
    <lineage>
        <taxon>Eukaryota</taxon>
        <taxon>Metazoa</taxon>
        <taxon>Ecdysozoa</taxon>
        <taxon>Arthropoda</taxon>
        <taxon>Hexapoda</taxon>
        <taxon>Insecta</taxon>
        <taxon>Pterygota</taxon>
        <taxon>Neoptera</taxon>
        <taxon>Endopterygota</taxon>
        <taxon>Coleoptera</taxon>
        <taxon>Polyphaga</taxon>
        <taxon>Cucujiformia</taxon>
        <taxon>Chrysomeloidea</taxon>
        <taxon>Cerambycidae</taxon>
        <taxon>Lamiinae</taxon>
        <taxon>Monochamini</taxon>
        <taxon>Molorchus</taxon>
    </lineage>
</organism>
<name>A0ABQ9JPQ6_9CUCU</name>
<accession>A0ABQ9JPQ6</accession>
<keyword evidence="2" id="KW-1185">Reference proteome</keyword>
<evidence type="ECO:0000313" key="2">
    <source>
        <dbReference type="Proteomes" id="UP001162164"/>
    </source>
</evidence>
<reference evidence="1" key="1">
    <citation type="journal article" date="2023" name="Insect Mol. Biol.">
        <title>Genome sequencing provides insights into the evolution of gene families encoding plant cell wall-degrading enzymes in longhorned beetles.</title>
        <authorList>
            <person name="Shin N.R."/>
            <person name="Okamura Y."/>
            <person name="Kirsch R."/>
            <person name="Pauchet Y."/>
        </authorList>
    </citation>
    <scope>NUCLEOTIDE SEQUENCE</scope>
    <source>
        <strain evidence="1">MMC_N1</strain>
    </source>
</reference>
<gene>
    <name evidence="1" type="ORF">NQ317_017525</name>
</gene>